<evidence type="ECO:0000313" key="3">
    <source>
        <dbReference type="Proteomes" id="UP001194714"/>
    </source>
</evidence>
<proteinExistence type="predicted"/>
<protein>
    <recommendedName>
        <fullName evidence="1">PIN domain-containing protein</fullName>
    </recommendedName>
</protein>
<evidence type="ECO:0000259" key="1">
    <source>
        <dbReference type="Pfam" id="PF01850"/>
    </source>
</evidence>
<dbReference type="Proteomes" id="UP001194714">
    <property type="component" value="Unassembled WGS sequence"/>
</dbReference>
<dbReference type="InterPro" id="IPR052919">
    <property type="entry name" value="TA_system_RNase"/>
</dbReference>
<sequence length="101" mass="11289">MEHEASRKKINQDILILRVDRALDWVEQALDIPGIQLSTITPKIAIQSTKLLGEVHGDPLDRLLIATAFEENAVLVTKDQKILKYAKGKFISAYNPCCSSK</sequence>
<gene>
    <name evidence="2" type="ORF">NEPTK9_000297</name>
</gene>
<dbReference type="SUPFAM" id="SSF88723">
    <property type="entry name" value="PIN domain-like"/>
    <property type="match status" value="1"/>
</dbReference>
<dbReference type="Gene3D" id="3.40.50.1010">
    <property type="entry name" value="5'-nuclease"/>
    <property type="match status" value="1"/>
</dbReference>
<name>A0ABS0AXE9_9BACT</name>
<accession>A0ABS0AXE9</accession>
<feature type="domain" description="PIN" evidence="1">
    <location>
        <begin position="18"/>
        <end position="87"/>
    </location>
</feature>
<dbReference type="PANTHER" id="PTHR36173">
    <property type="entry name" value="RIBONUCLEASE VAPC16-RELATED"/>
    <property type="match status" value="1"/>
</dbReference>
<keyword evidence="3" id="KW-1185">Reference proteome</keyword>
<organism evidence="2 3">
    <name type="scientific">Candidatus Neptunichlamydia vexilliferae</name>
    <dbReference type="NCBI Taxonomy" id="1651774"/>
    <lineage>
        <taxon>Bacteria</taxon>
        <taxon>Pseudomonadati</taxon>
        <taxon>Chlamydiota</taxon>
        <taxon>Chlamydiia</taxon>
        <taxon>Parachlamydiales</taxon>
        <taxon>Simkaniaceae</taxon>
        <taxon>Candidatus Neptunichlamydia</taxon>
    </lineage>
</organism>
<dbReference type="InterPro" id="IPR029060">
    <property type="entry name" value="PIN-like_dom_sf"/>
</dbReference>
<dbReference type="Pfam" id="PF01850">
    <property type="entry name" value="PIN"/>
    <property type="match status" value="1"/>
</dbReference>
<reference evidence="2 3" key="1">
    <citation type="submission" date="2020-01" db="EMBL/GenBank/DDBJ databases">
        <title>Draft genome sequence of Cand. Neptunochlamydia vexilliferae K9.</title>
        <authorList>
            <person name="Schulz F."/>
            <person name="Koestlbacher S."/>
            <person name="Wascher F."/>
            <person name="Pizzetti I."/>
            <person name="Horn M."/>
        </authorList>
    </citation>
    <scope>NUCLEOTIDE SEQUENCE [LARGE SCALE GENOMIC DNA]</scope>
    <source>
        <strain evidence="2 3">K9</strain>
    </source>
</reference>
<comment type="caution">
    <text evidence="2">The sequence shown here is derived from an EMBL/GenBank/DDBJ whole genome shotgun (WGS) entry which is preliminary data.</text>
</comment>
<evidence type="ECO:0000313" key="2">
    <source>
        <dbReference type="EMBL" id="MBF5058798.1"/>
    </source>
</evidence>
<dbReference type="PANTHER" id="PTHR36173:SF1">
    <property type="entry name" value="RIBONUCLEASE VAPC22"/>
    <property type="match status" value="1"/>
</dbReference>
<dbReference type="InterPro" id="IPR002716">
    <property type="entry name" value="PIN_dom"/>
</dbReference>
<dbReference type="EMBL" id="JAAEJV010000004">
    <property type="protein sequence ID" value="MBF5058798.1"/>
    <property type="molecule type" value="Genomic_DNA"/>
</dbReference>
<dbReference type="RefSeq" id="WP_320412041.1">
    <property type="nucleotide sequence ID" value="NZ_JAAEJV010000004.1"/>
</dbReference>